<sequence>MDIAALKPWMMLQEHGSSKSKSFFDLCSGDVHKLKLPRPLQGEVFCCGSSKGWFIMGQEISEPLPYLLSSFICQSYGDAYFAEEEANKWCPAICRYFKRKIQFWWASKSFESRVILFNPASRVLLPLPLVSTIPFYQSFLWYIHPDYHASYFFHKIELSSADTSNCVVAALVNDLETTWRRVLVFCKPGETRWSITLGDREELEYADILFHKGTLCALTLSGNDHVEDHIFKVGESEVSVKLIPDLSRRRDYNPGLPEYLPGEEILVYRDGHFHSYLVESTRGALLMIVKNANVLENEVVPDFEYIKTSGFVVFRIDPDSGNLHELNSLEEEVVFLSYGGSFSLSAQDLPGVRGNCIFFSENYDCFDHYDNPTDSRENGVYYLDTETIQRPFPSLKLPLQSRLSWFLPNSVVGKSNFN</sequence>
<dbReference type="EMBL" id="JAKUCV010000155">
    <property type="protein sequence ID" value="KAJ4851032.1"/>
    <property type="molecule type" value="Genomic_DNA"/>
</dbReference>
<evidence type="ECO:0000313" key="3">
    <source>
        <dbReference type="Proteomes" id="UP001141552"/>
    </source>
</evidence>
<reference evidence="2" key="1">
    <citation type="submission" date="2022-02" db="EMBL/GenBank/DDBJ databases">
        <authorList>
            <person name="Henning P.M."/>
            <person name="McCubbin A.G."/>
            <person name="Shore J.S."/>
        </authorList>
    </citation>
    <scope>NUCLEOTIDE SEQUENCE</scope>
    <source>
        <strain evidence="2">F60SS</strain>
        <tissue evidence="2">Leaves</tissue>
    </source>
</reference>
<dbReference type="Pfam" id="PF03478">
    <property type="entry name" value="Beta-prop_KIB1-4"/>
    <property type="match status" value="1"/>
</dbReference>
<dbReference type="InterPro" id="IPR050942">
    <property type="entry name" value="F-box_BR-signaling"/>
</dbReference>
<comment type="caution">
    <text evidence="2">The sequence shown here is derived from an EMBL/GenBank/DDBJ whole genome shotgun (WGS) entry which is preliminary data.</text>
</comment>
<feature type="domain" description="KIB1-4 beta-propeller" evidence="1">
    <location>
        <begin position="111"/>
        <end position="381"/>
    </location>
</feature>
<dbReference type="OrthoDB" id="642536at2759"/>
<proteinExistence type="predicted"/>
<dbReference type="Proteomes" id="UP001141552">
    <property type="component" value="Unassembled WGS sequence"/>
</dbReference>
<accession>A0A9Q0GLF0</accession>
<evidence type="ECO:0000259" key="1">
    <source>
        <dbReference type="Pfam" id="PF03478"/>
    </source>
</evidence>
<dbReference type="PANTHER" id="PTHR44259">
    <property type="entry name" value="OS07G0183000 PROTEIN-RELATED"/>
    <property type="match status" value="1"/>
</dbReference>
<dbReference type="PANTHER" id="PTHR44259:SF87">
    <property type="entry name" value="F-BOX DOMAIN-CONTAINING PROTEIN"/>
    <property type="match status" value="1"/>
</dbReference>
<dbReference type="InterPro" id="IPR005174">
    <property type="entry name" value="KIB1-4_b-propeller"/>
</dbReference>
<dbReference type="AlphaFoldDB" id="A0A9Q0GLF0"/>
<keyword evidence="3" id="KW-1185">Reference proteome</keyword>
<name>A0A9Q0GLF0_9ROSI</name>
<evidence type="ECO:0000313" key="2">
    <source>
        <dbReference type="EMBL" id="KAJ4851032.1"/>
    </source>
</evidence>
<gene>
    <name evidence="2" type="ORF">Tsubulata_012303</name>
</gene>
<reference evidence="2" key="2">
    <citation type="journal article" date="2023" name="Plants (Basel)">
        <title>Annotation of the Turnera subulata (Passifloraceae) Draft Genome Reveals the S-Locus Evolved after the Divergence of Turneroideae from Passifloroideae in a Stepwise Manner.</title>
        <authorList>
            <person name="Henning P.M."/>
            <person name="Roalson E.H."/>
            <person name="Mir W."/>
            <person name="McCubbin A.G."/>
            <person name="Shore J.S."/>
        </authorList>
    </citation>
    <scope>NUCLEOTIDE SEQUENCE</scope>
    <source>
        <strain evidence="2">F60SS</strain>
    </source>
</reference>
<organism evidence="2 3">
    <name type="scientific">Turnera subulata</name>
    <dbReference type="NCBI Taxonomy" id="218843"/>
    <lineage>
        <taxon>Eukaryota</taxon>
        <taxon>Viridiplantae</taxon>
        <taxon>Streptophyta</taxon>
        <taxon>Embryophyta</taxon>
        <taxon>Tracheophyta</taxon>
        <taxon>Spermatophyta</taxon>
        <taxon>Magnoliopsida</taxon>
        <taxon>eudicotyledons</taxon>
        <taxon>Gunneridae</taxon>
        <taxon>Pentapetalae</taxon>
        <taxon>rosids</taxon>
        <taxon>fabids</taxon>
        <taxon>Malpighiales</taxon>
        <taxon>Passifloraceae</taxon>
        <taxon>Turnera</taxon>
    </lineage>
</organism>
<protein>
    <recommendedName>
        <fullName evidence="1">KIB1-4 beta-propeller domain-containing protein</fullName>
    </recommendedName>
</protein>